<organism evidence="1 2">
    <name type="scientific">Delftia lacustris</name>
    <dbReference type="NCBI Taxonomy" id="558537"/>
    <lineage>
        <taxon>Bacteria</taxon>
        <taxon>Pseudomonadati</taxon>
        <taxon>Pseudomonadota</taxon>
        <taxon>Betaproteobacteria</taxon>
        <taxon>Burkholderiales</taxon>
        <taxon>Comamonadaceae</taxon>
        <taxon>Delftia</taxon>
    </lineage>
</organism>
<accession>A0A1H3GLQ2</accession>
<dbReference type="EMBL" id="FNPE01000002">
    <property type="protein sequence ID" value="SDY04000.1"/>
    <property type="molecule type" value="Genomic_DNA"/>
</dbReference>
<dbReference type="Proteomes" id="UP000183417">
    <property type="component" value="Unassembled WGS sequence"/>
</dbReference>
<dbReference type="AlphaFoldDB" id="A0A1H3GLQ2"/>
<evidence type="ECO:0000313" key="1">
    <source>
        <dbReference type="EMBL" id="SDY04000.1"/>
    </source>
</evidence>
<gene>
    <name evidence="1" type="ORF">SAMN05421547_102263</name>
</gene>
<dbReference type="GeneID" id="94690790"/>
<proteinExistence type="predicted"/>
<protein>
    <submittedName>
        <fullName evidence="1">Uncharacterized protein</fullName>
    </submittedName>
</protein>
<evidence type="ECO:0000313" key="2">
    <source>
        <dbReference type="Proteomes" id="UP000183417"/>
    </source>
</evidence>
<name>A0A1H3GLQ2_9BURK</name>
<sequence length="114" mass="12090">MDETSQIQPPPSFAALYADRHGRLKASIADVVGRYELCEDLASHLVEQAQTLYHSGNSSEQGVLLGMHAGLAAEGSIVSPGEARWIVQRLAELLEWQAPLLPDASPPTGAEGAA</sequence>
<dbReference type="RefSeq" id="WP_043789837.1">
    <property type="nucleotide sequence ID" value="NZ_CP141274.1"/>
</dbReference>
<reference evidence="1 2" key="1">
    <citation type="submission" date="2016-10" db="EMBL/GenBank/DDBJ databases">
        <authorList>
            <person name="de Groot N.N."/>
        </authorList>
    </citation>
    <scope>NUCLEOTIDE SEQUENCE [LARGE SCALE GENOMIC DNA]</scope>
    <source>
        <strain evidence="1 2">LMG 24775</strain>
    </source>
</reference>